<name>A0A9N9L728_9HELO</name>
<sequence length="731" mass="82754">MNSDIPQFKSFRSFEARQDGDGQTPRSESYRQTARESSVASATIQADSTARDMSIDLDVSADAAQLKRFVVSIDFGTTFSSISFLILPRNTPPDSLDPHILYHHIQTIDHFPEEPCLGLAESRKEVPTEIWYPKEEYPEDSIMGVGNGSDDFPEGDLPFHLQDEDEKNTYWGYEVQSRQRIDTDPDQNRRMGRFKLLLDESELTAQIRLDLEPTLDMMKKKKMIKDREDVISHYLTHLFAHAKEELSEKHGYTKDCPVEFVLCVPPIWTPKACRIMQTNMERAIRESGFGSFGKYIDNLFIVSEPEAAAAYVIESTTTVLPKEAFVLLDAGGGTVDAITYTVNQTYPLRLEAEGVEAGGALCGSSYLNEAFQEHLSARLKDEGYLERNGISIRSIVDTEVVKFENNIKRKIDIVRPKSVFEFVEIQDLRLDPRKNFGRNRLRLTHNDLRGIFLPVLEKVSGLMERQLELAKMRRINVTKVILIGGFANSPSLRSFLKQKLASIKSYQDEDIPLVFPMSPGPAVASGAILRALNKRDGPRRVSRSSYGFRCHESFNPDDIPAHRGIIPYSEPLDGGKMANKKGGSFDMLLSLIDSISDLASQGDEIPSYKEFSMKVFYIFDVKRGTRFECEEVLFVSDDVMESHYRERHELNKGAKRAGTIETDMTFLKQRNLIQPVEVEGGVGKRHYHVEFELVMIVIDRNLRWEARYPAGGEVQGRGQVSIASAFLPGTR</sequence>
<accession>A0A9N9L728</accession>
<evidence type="ECO:0000313" key="3">
    <source>
        <dbReference type="Proteomes" id="UP000696280"/>
    </source>
</evidence>
<proteinExistence type="predicted"/>
<feature type="region of interest" description="Disordered" evidence="1">
    <location>
        <begin position="1"/>
        <end position="45"/>
    </location>
</feature>
<keyword evidence="3" id="KW-1185">Reference proteome</keyword>
<evidence type="ECO:0000256" key="1">
    <source>
        <dbReference type="SAM" id="MobiDB-lite"/>
    </source>
</evidence>
<dbReference type="Gene3D" id="3.90.640.10">
    <property type="entry name" value="Actin, Chain A, domain 4"/>
    <property type="match status" value="1"/>
</dbReference>
<reference evidence="2" key="1">
    <citation type="submission" date="2021-07" db="EMBL/GenBank/DDBJ databases">
        <authorList>
            <person name="Durling M."/>
        </authorList>
    </citation>
    <scope>NUCLEOTIDE SEQUENCE</scope>
</reference>
<feature type="compositionally biased region" description="Polar residues" evidence="1">
    <location>
        <begin position="24"/>
        <end position="45"/>
    </location>
</feature>
<dbReference type="CDD" id="cd10170">
    <property type="entry name" value="ASKHA_NBD_HSP70"/>
    <property type="match status" value="1"/>
</dbReference>
<comment type="caution">
    <text evidence="2">The sequence shown here is derived from an EMBL/GenBank/DDBJ whole genome shotgun (WGS) entry which is preliminary data.</text>
</comment>
<organism evidence="2 3">
    <name type="scientific">Hymenoscyphus fraxineus</name>
    <dbReference type="NCBI Taxonomy" id="746836"/>
    <lineage>
        <taxon>Eukaryota</taxon>
        <taxon>Fungi</taxon>
        <taxon>Dikarya</taxon>
        <taxon>Ascomycota</taxon>
        <taxon>Pezizomycotina</taxon>
        <taxon>Leotiomycetes</taxon>
        <taxon>Helotiales</taxon>
        <taxon>Helotiaceae</taxon>
        <taxon>Hymenoscyphus</taxon>
    </lineage>
</organism>
<gene>
    <name evidence="2" type="ORF">HYFRA_00012626</name>
</gene>
<dbReference type="SUPFAM" id="SSF53067">
    <property type="entry name" value="Actin-like ATPase domain"/>
    <property type="match status" value="2"/>
</dbReference>
<dbReference type="Proteomes" id="UP000696280">
    <property type="component" value="Unassembled WGS sequence"/>
</dbReference>
<dbReference type="OrthoDB" id="2963168at2759"/>
<dbReference type="AlphaFoldDB" id="A0A9N9L728"/>
<dbReference type="PANTHER" id="PTHR42749">
    <property type="entry name" value="CELL SHAPE-DETERMINING PROTEIN MREB"/>
    <property type="match status" value="1"/>
</dbReference>
<dbReference type="Gene3D" id="3.30.420.40">
    <property type="match status" value="2"/>
</dbReference>
<protein>
    <submittedName>
        <fullName evidence="2">Uncharacterized protein</fullName>
    </submittedName>
</protein>
<dbReference type="EMBL" id="CAJVRL010000090">
    <property type="protein sequence ID" value="CAG8959268.1"/>
    <property type="molecule type" value="Genomic_DNA"/>
</dbReference>
<evidence type="ECO:0000313" key="2">
    <source>
        <dbReference type="EMBL" id="CAG8959268.1"/>
    </source>
</evidence>
<dbReference type="PANTHER" id="PTHR42749:SF8">
    <property type="entry name" value="HSP70 FAMILY PROTEIN (AFU_ORTHOLOGUE AFUA_3G13740)"/>
    <property type="match status" value="1"/>
</dbReference>
<dbReference type="InterPro" id="IPR043129">
    <property type="entry name" value="ATPase_NBD"/>
</dbReference>